<evidence type="ECO:0000313" key="2">
    <source>
        <dbReference type="Proteomes" id="UP000239388"/>
    </source>
</evidence>
<name>A0A2S8G9I0_9BACT</name>
<accession>A0A2S8G9I0</accession>
<protein>
    <submittedName>
        <fullName evidence="1">Uncharacterized protein</fullName>
    </submittedName>
</protein>
<dbReference type="OrthoDB" id="289001at2"/>
<sequence length="69" mass="7682">MSSIACPEAPVQVSETSISRREISDACRAIRSGWSSHERESRKTLADMKQISLLFNTMDLSGFFQKMAG</sequence>
<dbReference type="EMBL" id="PUIB01000006">
    <property type="protein sequence ID" value="PQO41122.1"/>
    <property type="molecule type" value="Genomic_DNA"/>
</dbReference>
<reference evidence="1 2" key="1">
    <citation type="submission" date="2018-02" db="EMBL/GenBank/DDBJ databases">
        <title>Comparative genomes isolates from brazilian mangrove.</title>
        <authorList>
            <person name="Araujo J.E."/>
            <person name="Taketani R.G."/>
            <person name="Silva M.C.P."/>
            <person name="Loureco M.V."/>
            <person name="Andreote F.D."/>
        </authorList>
    </citation>
    <scope>NUCLEOTIDE SEQUENCE [LARGE SCALE GENOMIC DNA]</scope>
    <source>
        <strain evidence="1 2">NAP PRIS-MGV</strain>
    </source>
</reference>
<gene>
    <name evidence="1" type="ORF">C5Y98_03965</name>
</gene>
<proteinExistence type="predicted"/>
<comment type="caution">
    <text evidence="1">The sequence shown here is derived from an EMBL/GenBank/DDBJ whole genome shotgun (WGS) entry which is preliminary data.</text>
</comment>
<dbReference type="Proteomes" id="UP000239388">
    <property type="component" value="Unassembled WGS sequence"/>
</dbReference>
<evidence type="ECO:0000313" key="1">
    <source>
        <dbReference type="EMBL" id="PQO41122.1"/>
    </source>
</evidence>
<dbReference type="RefSeq" id="WP_105351817.1">
    <property type="nucleotide sequence ID" value="NZ_PUIB01000006.1"/>
</dbReference>
<organism evidence="1 2">
    <name type="scientific">Blastopirellula marina</name>
    <dbReference type="NCBI Taxonomy" id="124"/>
    <lineage>
        <taxon>Bacteria</taxon>
        <taxon>Pseudomonadati</taxon>
        <taxon>Planctomycetota</taxon>
        <taxon>Planctomycetia</taxon>
        <taxon>Pirellulales</taxon>
        <taxon>Pirellulaceae</taxon>
        <taxon>Blastopirellula</taxon>
    </lineage>
</organism>
<dbReference type="AlphaFoldDB" id="A0A2S8G9I0"/>